<evidence type="ECO:0000256" key="3">
    <source>
        <dbReference type="ARBA" id="ARBA00022692"/>
    </source>
</evidence>
<comment type="subcellular location">
    <subcellularLocation>
        <location evidence="1">Membrane</location>
        <topology evidence="1">Multi-pass membrane protein</topology>
    </subcellularLocation>
</comment>
<proteinExistence type="predicted"/>
<dbReference type="GeneID" id="93651873"/>
<keyword evidence="5 7" id="KW-0472">Membrane</keyword>
<comment type="caution">
    <text evidence="8">The sequence shown here is derived from an EMBL/GenBank/DDBJ whole genome shotgun (WGS) entry which is preliminary data.</text>
</comment>
<feature type="transmembrane region" description="Helical" evidence="7">
    <location>
        <begin position="261"/>
        <end position="281"/>
    </location>
</feature>
<dbReference type="GO" id="GO:0022857">
    <property type="term" value="F:transmembrane transporter activity"/>
    <property type="evidence" value="ECO:0007669"/>
    <property type="project" value="InterPro"/>
</dbReference>
<name>A0A8H7ZIS5_9ASCO</name>
<keyword evidence="3 7" id="KW-0812">Transmembrane</keyword>
<feature type="transmembrane region" description="Helical" evidence="7">
    <location>
        <begin position="340"/>
        <end position="362"/>
    </location>
</feature>
<reference evidence="8 9" key="1">
    <citation type="submission" date="2020-12" db="EMBL/GenBank/DDBJ databases">
        <title>Effect of drift, selection, and recombination on the evolution of hybrid genomes in Candida yeast pathogens.</title>
        <authorList>
            <person name="Mixao V."/>
            <person name="Ksiezopolska E."/>
            <person name="Saus E."/>
            <person name="Boekhout T."/>
            <person name="Gacser A."/>
            <person name="Gabaldon T."/>
        </authorList>
    </citation>
    <scope>NUCLEOTIDE SEQUENCE [LARGE SCALE GENOMIC DNA]</scope>
    <source>
        <strain evidence="8 9">BP57</strain>
    </source>
</reference>
<evidence type="ECO:0000313" key="9">
    <source>
        <dbReference type="Proteomes" id="UP000669133"/>
    </source>
</evidence>
<dbReference type="GO" id="GO:0016020">
    <property type="term" value="C:membrane"/>
    <property type="evidence" value="ECO:0007669"/>
    <property type="project" value="UniProtKB-SubCell"/>
</dbReference>
<dbReference type="Gene3D" id="1.20.1250.20">
    <property type="entry name" value="MFS general substrate transporter like domains"/>
    <property type="match status" value="1"/>
</dbReference>
<evidence type="ECO:0000256" key="1">
    <source>
        <dbReference type="ARBA" id="ARBA00004141"/>
    </source>
</evidence>
<keyword evidence="2" id="KW-0813">Transport</keyword>
<dbReference type="EMBL" id="JAEOAQ010000003">
    <property type="protein sequence ID" value="KAG5419477.1"/>
    <property type="molecule type" value="Genomic_DNA"/>
</dbReference>
<dbReference type="InterPro" id="IPR036259">
    <property type="entry name" value="MFS_trans_sf"/>
</dbReference>
<feature type="region of interest" description="Disordered" evidence="6">
    <location>
        <begin position="1"/>
        <end position="26"/>
    </location>
</feature>
<evidence type="ECO:0008006" key="10">
    <source>
        <dbReference type="Google" id="ProtNLM"/>
    </source>
</evidence>
<feature type="transmembrane region" description="Helical" evidence="7">
    <location>
        <begin position="404"/>
        <end position="423"/>
    </location>
</feature>
<feature type="transmembrane region" description="Helical" evidence="7">
    <location>
        <begin position="228"/>
        <end position="249"/>
    </location>
</feature>
<evidence type="ECO:0000256" key="6">
    <source>
        <dbReference type="SAM" id="MobiDB-lite"/>
    </source>
</evidence>
<evidence type="ECO:0000256" key="4">
    <source>
        <dbReference type="ARBA" id="ARBA00022989"/>
    </source>
</evidence>
<dbReference type="SUPFAM" id="SSF103473">
    <property type="entry name" value="MFS general substrate transporter"/>
    <property type="match status" value="1"/>
</dbReference>
<evidence type="ECO:0000256" key="2">
    <source>
        <dbReference type="ARBA" id="ARBA00022448"/>
    </source>
</evidence>
<dbReference type="OrthoDB" id="1935484at2759"/>
<sequence length="559" mass="63838">MFAEKLNTSSEDKTPSPRLSNDDEYPEKIAQVSITEVFVPSDQEKQAKSSNPFLDPDAAEYYRDLYEQTKYECRSHFDPTFEWTEKEEKKVVWKLNFRVALAACLMFVALQIDRVNLHQAVTDNMLGDLGLTTDDYNMGNTIFYLSFMLAEIPSQMISKRLGPDIFVPIQICAWSVVAMCQVALKNKAGFYITRCLIGAIEGGFIPDLVLWLSYFFTSKELPIRLSWFWSTLTLTQVCIALAAFGILRLRGVFGWPGWAHLFLWEGLFTLVIGVASFYMMVPSAVQTRNWMHPKGWFTEREEKIVVNRILRDDPAKGTMHNRQALSLRMLWECLIDYDMWPLYAIGLMAYIGQLTFGSYFTLMTRTLGFSTFDTNLLTIPVSVLYISTLLAITWLSEKLNDRSYVSLIAPLYGAILLGVIRFWPGAGIQMTRYQRGDAIEGWNDCPTPLSLSKNNSQVSLSGDEVRQKREELLEQLARVFDLKLSLPERELGHYKSKLQNQIQTVSEQHLPFIDTIFKEILGSAPNSANLKSEVVEYMMNHDGVSSWCSPLKKIVSSLQ</sequence>
<accession>A0A8H7ZIS5</accession>
<dbReference type="PANTHER" id="PTHR43791">
    <property type="entry name" value="PERMEASE-RELATED"/>
    <property type="match status" value="1"/>
</dbReference>
<keyword evidence="4 7" id="KW-1133">Transmembrane helix</keyword>
<dbReference type="RefSeq" id="XP_067548593.1">
    <property type="nucleotide sequence ID" value="XM_067692189.1"/>
</dbReference>
<dbReference type="Pfam" id="PF07690">
    <property type="entry name" value="MFS_1"/>
    <property type="match status" value="1"/>
</dbReference>
<dbReference type="FunFam" id="1.20.1250.20:FF:000106">
    <property type="entry name" value="MFS transporter, putative"/>
    <property type="match status" value="1"/>
</dbReference>
<dbReference type="AlphaFoldDB" id="A0A8H7ZIS5"/>
<dbReference type="PANTHER" id="PTHR43791:SF29">
    <property type="entry name" value="MAJOR FACILITATOR SUPERFAMILY (MFS) PROFILE DOMAIN-CONTAINING PROTEIN"/>
    <property type="match status" value="1"/>
</dbReference>
<evidence type="ECO:0000256" key="7">
    <source>
        <dbReference type="SAM" id="Phobius"/>
    </source>
</evidence>
<dbReference type="InterPro" id="IPR011701">
    <property type="entry name" value="MFS"/>
</dbReference>
<organism evidence="8 9">
    <name type="scientific">Candida metapsilosis</name>
    <dbReference type="NCBI Taxonomy" id="273372"/>
    <lineage>
        <taxon>Eukaryota</taxon>
        <taxon>Fungi</taxon>
        <taxon>Dikarya</taxon>
        <taxon>Ascomycota</taxon>
        <taxon>Saccharomycotina</taxon>
        <taxon>Pichiomycetes</taxon>
        <taxon>Debaryomycetaceae</taxon>
        <taxon>Candida/Lodderomyces clade</taxon>
        <taxon>Candida</taxon>
    </lineage>
</organism>
<protein>
    <recommendedName>
        <fullName evidence="10">Allantoate permease</fullName>
    </recommendedName>
</protein>
<evidence type="ECO:0000256" key="5">
    <source>
        <dbReference type="ARBA" id="ARBA00023136"/>
    </source>
</evidence>
<feature type="transmembrane region" description="Helical" evidence="7">
    <location>
        <begin position="374"/>
        <end position="392"/>
    </location>
</feature>
<gene>
    <name evidence="8" type="ORF">I9W82_003244</name>
</gene>
<dbReference type="Proteomes" id="UP000669133">
    <property type="component" value="Unassembled WGS sequence"/>
</dbReference>
<keyword evidence="9" id="KW-1185">Reference proteome</keyword>
<feature type="transmembrane region" description="Helical" evidence="7">
    <location>
        <begin position="196"/>
        <end position="216"/>
    </location>
</feature>
<evidence type="ECO:0000313" key="8">
    <source>
        <dbReference type="EMBL" id="KAG5419477.1"/>
    </source>
</evidence>